<evidence type="ECO:0000256" key="2">
    <source>
        <dbReference type="SAM" id="SignalP"/>
    </source>
</evidence>
<evidence type="ECO:0000313" key="4">
    <source>
        <dbReference type="Proteomes" id="UP001253595"/>
    </source>
</evidence>
<evidence type="ECO:0008006" key="5">
    <source>
        <dbReference type="Google" id="ProtNLM"/>
    </source>
</evidence>
<feature type="compositionally biased region" description="Polar residues" evidence="1">
    <location>
        <begin position="304"/>
        <end position="317"/>
    </location>
</feature>
<protein>
    <recommendedName>
        <fullName evidence="5">DUF3300 domain-containing protein</fullName>
    </recommendedName>
</protein>
<feature type="compositionally biased region" description="Polar residues" evidence="1">
    <location>
        <begin position="358"/>
        <end position="377"/>
    </location>
</feature>
<feature type="compositionally biased region" description="Basic and acidic residues" evidence="1">
    <location>
        <begin position="471"/>
        <end position="486"/>
    </location>
</feature>
<feature type="compositionally biased region" description="Basic and acidic residues" evidence="1">
    <location>
        <begin position="287"/>
        <end position="303"/>
    </location>
</feature>
<reference evidence="3 4" key="1">
    <citation type="submission" date="2023-07" db="EMBL/GenBank/DDBJ databases">
        <title>Sorghum-associated microbial communities from plants grown in Nebraska, USA.</title>
        <authorList>
            <person name="Schachtman D."/>
        </authorList>
    </citation>
    <scope>NUCLEOTIDE SEQUENCE [LARGE SCALE GENOMIC DNA]</scope>
    <source>
        <strain evidence="3 4">BE190</strain>
    </source>
</reference>
<dbReference type="RefSeq" id="WP_310074884.1">
    <property type="nucleotide sequence ID" value="NZ_JAVDVX010000007.1"/>
</dbReference>
<gene>
    <name evidence="3" type="ORF">J2X05_003537</name>
</gene>
<dbReference type="InterPro" id="IPR021728">
    <property type="entry name" value="DUF3300"/>
</dbReference>
<keyword evidence="2" id="KW-0732">Signal</keyword>
<accession>A0ABU1V223</accession>
<feature type="compositionally biased region" description="Basic and acidic residues" evidence="1">
    <location>
        <begin position="495"/>
        <end position="540"/>
    </location>
</feature>
<dbReference type="PANTHER" id="PTHR40269:SF1">
    <property type="entry name" value="OUTER MEMBRANE PROTEIN"/>
    <property type="match status" value="1"/>
</dbReference>
<sequence>MTSQLLQRPGKLALTISLLLPLLVGCTTTQAVDQTSYSTTAAQASFSEAQLDSLLAPIALYPDTVLSHVLIASTYPLEVVEADRWARNNSRLKGDDAVNAVDNQDWDPSVKALVAFPDILQRMSDDLDWTQQLGDAFLADEERVMDSIQKLRNRAYASGNLDKFEHVRVVREDKVIVIEPSVERVVYVPAYDTRVVYGNWWWADYPPVYWHYPSSYVFVSGFYWGPRVNIGPRFYFSGCHWRDRRVVVVDHHHHHGHRFYNSRSVVRHSNARHWHHNPVHRRGVAYHDNHTRERFHSPRESYRDTQQYRASLRDNNGNRGGYLGENRGNGRIAPNAARDQRQGRDDQAVQRLERRQAGQITTNRANVNSDRAVQSPQPRAEQLRERMNNRNGRDLGNVQSREQGNRTERQSGDVRQIERRQQTEQGENRNRENRLNNERSNRVERTDVQRAQSTERVQRTDPRIQQAQQHNRVERPTIQRIERAQPVERPQVQQVERREAPRVERVERMERSERPQRIERTGGGDSDRGGRTEMRGGRER</sequence>
<feature type="region of interest" description="Disordered" evidence="1">
    <location>
        <begin position="287"/>
        <end position="540"/>
    </location>
</feature>
<keyword evidence="4" id="KW-1185">Reference proteome</keyword>
<dbReference type="EMBL" id="JAVDVX010000007">
    <property type="protein sequence ID" value="MDR7091502.1"/>
    <property type="molecule type" value="Genomic_DNA"/>
</dbReference>
<proteinExistence type="predicted"/>
<feature type="chain" id="PRO_5047218751" description="DUF3300 domain-containing protein" evidence="2">
    <location>
        <begin position="32"/>
        <end position="540"/>
    </location>
</feature>
<dbReference type="Pfam" id="PF11737">
    <property type="entry name" value="DUF3300"/>
    <property type="match status" value="1"/>
</dbReference>
<organism evidence="3 4">
    <name type="scientific">Cellvibrio fibrivorans</name>
    <dbReference type="NCBI Taxonomy" id="126350"/>
    <lineage>
        <taxon>Bacteria</taxon>
        <taxon>Pseudomonadati</taxon>
        <taxon>Pseudomonadota</taxon>
        <taxon>Gammaproteobacteria</taxon>
        <taxon>Cellvibrionales</taxon>
        <taxon>Cellvibrionaceae</taxon>
        <taxon>Cellvibrio</taxon>
    </lineage>
</organism>
<comment type="caution">
    <text evidence="3">The sequence shown here is derived from an EMBL/GenBank/DDBJ whole genome shotgun (WGS) entry which is preliminary data.</text>
</comment>
<feature type="compositionally biased region" description="Basic and acidic residues" evidence="1">
    <location>
        <begin position="403"/>
        <end position="448"/>
    </location>
</feature>
<dbReference type="PANTHER" id="PTHR40269">
    <property type="entry name" value="OUTER MEMBRANE PROTEIN-RELATED"/>
    <property type="match status" value="1"/>
</dbReference>
<dbReference type="Proteomes" id="UP001253595">
    <property type="component" value="Unassembled WGS sequence"/>
</dbReference>
<feature type="compositionally biased region" description="Basic and acidic residues" evidence="1">
    <location>
        <begin position="381"/>
        <end position="393"/>
    </location>
</feature>
<evidence type="ECO:0000313" key="3">
    <source>
        <dbReference type="EMBL" id="MDR7091502.1"/>
    </source>
</evidence>
<evidence type="ECO:0000256" key="1">
    <source>
        <dbReference type="SAM" id="MobiDB-lite"/>
    </source>
</evidence>
<feature type="compositionally biased region" description="Basic and acidic residues" evidence="1">
    <location>
        <begin position="338"/>
        <end position="356"/>
    </location>
</feature>
<feature type="signal peptide" evidence="2">
    <location>
        <begin position="1"/>
        <end position="31"/>
    </location>
</feature>
<name>A0ABU1V223_9GAMM</name>